<evidence type="ECO:0008006" key="4">
    <source>
        <dbReference type="Google" id="ProtNLM"/>
    </source>
</evidence>
<name>A0ABT3Z7I0_9HYPH</name>
<dbReference type="EMBL" id="JAOVZR010000001">
    <property type="protein sequence ID" value="MCY0147731.1"/>
    <property type="molecule type" value="Genomic_DNA"/>
</dbReference>
<evidence type="ECO:0000256" key="1">
    <source>
        <dbReference type="SAM" id="MobiDB-lite"/>
    </source>
</evidence>
<sequence>MSIEKNIKTGKDFFAAIGHLDRSSNKLNPIPRRQPEKGQFQQKL</sequence>
<gene>
    <name evidence="2" type="ORF">OEG84_08375</name>
</gene>
<evidence type="ECO:0000313" key="2">
    <source>
        <dbReference type="EMBL" id="MCY0147731.1"/>
    </source>
</evidence>
<keyword evidence="3" id="KW-1185">Reference proteome</keyword>
<feature type="region of interest" description="Disordered" evidence="1">
    <location>
        <begin position="23"/>
        <end position="44"/>
    </location>
</feature>
<organism evidence="2 3">
    <name type="scientific">Hoeflea algicola</name>
    <dbReference type="NCBI Taxonomy" id="2983763"/>
    <lineage>
        <taxon>Bacteria</taxon>
        <taxon>Pseudomonadati</taxon>
        <taxon>Pseudomonadota</taxon>
        <taxon>Alphaproteobacteria</taxon>
        <taxon>Hyphomicrobiales</taxon>
        <taxon>Rhizobiaceae</taxon>
        <taxon>Hoeflea</taxon>
    </lineage>
</organism>
<comment type="caution">
    <text evidence="2">The sequence shown here is derived from an EMBL/GenBank/DDBJ whole genome shotgun (WGS) entry which is preliminary data.</text>
</comment>
<evidence type="ECO:0000313" key="3">
    <source>
        <dbReference type="Proteomes" id="UP001073227"/>
    </source>
</evidence>
<dbReference type="Proteomes" id="UP001073227">
    <property type="component" value="Unassembled WGS sequence"/>
</dbReference>
<protein>
    <recommendedName>
        <fullName evidence="4">Transposase</fullName>
    </recommendedName>
</protein>
<accession>A0ABT3Z7I0</accession>
<proteinExistence type="predicted"/>
<reference evidence="2" key="1">
    <citation type="submission" date="2022-10" db="EMBL/GenBank/DDBJ databases">
        <title>Hoeflea sp. G2-23, isolated from marine algae.</title>
        <authorList>
            <person name="Kristyanto S."/>
            <person name="Kim J.M."/>
            <person name="Jeon C.O."/>
        </authorList>
    </citation>
    <scope>NUCLEOTIDE SEQUENCE</scope>
    <source>
        <strain evidence="2">G2-23</strain>
    </source>
</reference>
<dbReference type="RefSeq" id="WP_267653328.1">
    <property type="nucleotide sequence ID" value="NZ_JAOVZR010000001.1"/>
</dbReference>